<protein>
    <recommendedName>
        <fullName evidence="1">Tf2-1-like SH3-like domain-containing protein</fullName>
    </recommendedName>
</protein>
<dbReference type="AlphaFoldDB" id="A0AAF0R1W5"/>
<dbReference type="SUPFAM" id="SSF53098">
    <property type="entry name" value="Ribonuclease H-like"/>
    <property type="match status" value="1"/>
</dbReference>
<evidence type="ECO:0000259" key="1">
    <source>
        <dbReference type="Pfam" id="PF24626"/>
    </source>
</evidence>
<name>A0AAF0R1W5_SOLVR</name>
<dbReference type="Proteomes" id="UP001234989">
    <property type="component" value="Chromosome 6"/>
</dbReference>
<gene>
    <name evidence="2" type="ORF">MTR67_026533</name>
</gene>
<dbReference type="InterPro" id="IPR056924">
    <property type="entry name" value="SH3_Tf2-1"/>
</dbReference>
<dbReference type="InterPro" id="IPR012337">
    <property type="entry name" value="RNaseH-like_sf"/>
</dbReference>
<dbReference type="Pfam" id="PF24626">
    <property type="entry name" value="SH3_Tf2-1"/>
    <property type="match status" value="1"/>
</dbReference>
<dbReference type="PANTHER" id="PTHR46148:SF56">
    <property type="entry name" value="RETROTRANSPOSON PROTEIN"/>
    <property type="match status" value="1"/>
</dbReference>
<dbReference type="EMBL" id="CP133617">
    <property type="protein sequence ID" value="WMV33148.1"/>
    <property type="molecule type" value="Genomic_DNA"/>
</dbReference>
<organism evidence="2 3">
    <name type="scientific">Solanum verrucosum</name>
    <dbReference type="NCBI Taxonomy" id="315347"/>
    <lineage>
        <taxon>Eukaryota</taxon>
        <taxon>Viridiplantae</taxon>
        <taxon>Streptophyta</taxon>
        <taxon>Embryophyta</taxon>
        <taxon>Tracheophyta</taxon>
        <taxon>Spermatophyta</taxon>
        <taxon>Magnoliopsida</taxon>
        <taxon>eudicotyledons</taxon>
        <taxon>Gunneridae</taxon>
        <taxon>Pentapetalae</taxon>
        <taxon>asterids</taxon>
        <taxon>lamiids</taxon>
        <taxon>Solanales</taxon>
        <taxon>Solanaceae</taxon>
        <taxon>Solanoideae</taxon>
        <taxon>Solaneae</taxon>
        <taxon>Solanum</taxon>
    </lineage>
</organism>
<dbReference type="InterPro" id="IPR036397">
    <property type="entry name" value="RNaseH_sf"/>
</dbReference>
<sequence length="231" mass="26329">MSFQKGLGTLVNPSITFHPQRDGQKKHIIKTLEDILRTCLINFKGCWDDHLPLIEFAYNNRYHSSISMATYETLYGCRCRYPIGWFEIGEVALIGTDSVHDAMEKVQLIIDMLKTAQSRQKSYAVLRRKDLEFQVDDWVFQKVSPMKGVIRFGKKGKLSPRYVSPYKILNGVGKVSDELELPAELAAVHLVFNISLLKKCVGDPTFIVPLDSMAVKESLTYEDVPVEILDR</sequence>
<proteinExistence type="predicted"/>
<dbReference type="PANTHER" id="PTHR46148">
    <property type="entry name" value="CHROMO DOMAIN-CONTAINING PROTEIN"/>
    <property type="match status" value="1"/>
</dbReference>
<evidence type="ECO:0000313" key="3">
    <source>
        <dbReference type="Proteomes" id="UP001234989"/>
    </source>
</evidence>
<dbReference type="GO" id="GO:0003676">
    <property type="term" value="F:nucleic acid binding"/>
    <property type="evidence" value="ECO:0007669"/>
    <property type="project" value="InterPro"/>
</dbReference>
<evidence type="ECO:0000313" key="2">
    <source>
        <dbReference type="EMBL" id="WMV33148.1"/>
    </source>
</evidence>
<keyword evidence="3" id="KW-1185">Reference proteome</keyword>
<accession>A0AAF0R1W5</accession>
<dbReference type="Gene3D" id="3.30.420.10">
    <property type="entry name" value="Ribonuclease H-like superfamily/Ribonuclease H"/>
    <property type="match status" value="1"/>
</dbReference>
<reference evidence="2" key="1">
    <citation type="submission" date="2023-08" db="EMBL/GenBank/DDBJ databases">
        <title>A de novo genome assembly of Solanum verrucosum Schlechtendal, a Mexican diploid species geographically isolated from the other diploid A-genome species in potato relatives.</title>
        <authorList>
            <person name="Hosaka K."/>
        </authorList>
    </citation>
    <scope>NUCLEOTIDE SEQUENCE</scope>
    <source>
        <tissue evidence="2">Young leaves</tissue>
    </source>
</reference>
<feature type="domain" description="Tf2-1-like SH3-like" evidence="1">
    <location>
        <begin position="137"/>
        <end position="201"/>
    </location>
</feature>